<proteinExistence type="predicted"/>
<dbReference type="CDD" id="cd02440">
    <property type="entry name" value="AdoMet_MTases"/>
    <property type="match status" value="1"/>
</dbReference>
<evidence type="ECO:0000259" key="1">
    <source>
        <dbReference type="Pfam" id="PF13649"/>
    </source>
</evidence>
<dbReference type="Proteomes" id="UP000198228">
    <property type="component" value="Chromosome I"/>
</dbReference>
<feature type="domain" description="Methyltransferase" evidence="1">
    <location>
        <begin position="48"/>
        <end position="139"/>
    </location>
</feature>
<dbReference type="InterPro" id="IPR029063">
    <property type="entry name" value="SAM-dependent_MTases_sf"/>
</dbReference>
<dbReference type="AlphaFoldDB" id="A0A1C4U1M2"/>
<dbReference type="Pfam" id="PF13649">
    <property type="entry name" value="Methyltransf_25"/>
    <property type="match status" value="1"/>
</dbReference>
<dbReference type="RefSeq" id="WP_088959209.1">
    <property type="nucleotide sequence ID" value="NZ_LT607410.1"/>
</dbReference>
<dbReference type="Gene3D" id="3.40.50.150">
    <property type="entry name" value="Vaccinia Virus protein VP39"/>
    <property type="match status" value="1"/>
</dbReference>
<accession>A0A1C4U1M2</accession>
<dbReference type="EMBL" id="LT607410">
    <property type="protein sequence ID" value="SCE65524.1"/>
    <property type="molecule type" value="Genomic_DNA"/>
</dbReference>
<evidence type="ECO:0000313" key="3">
    <source>
        <dbReference type="Proteomes" id="UP000198228"/>
    </source>
</evidence>
<dbReference type="PANTHER" id="PTHR43591">
    <property type="entry name" value="METHYLTRANSFERASE"/>
    <property type="match status" value="1"/>
</dbReference>
<dbReference type="SUPFAM" id="SSF53335">
    <property type="entry name" value="S-adenosyl-L-methionine-dependent methyltransferases"/>
    <property type="match status" value="1"/>
</dbReference>
<keyword evidence="2" id="KW-0489">Methyltransferase</keyword>
<protein>
    <submittedName>
        <fullName evidence="2">Methyltransferase domain-containing protein</fullName>
    </submittedName>
</protein>
<reference evidence="2 3" key="1">
    <citation type="submission" date="2016-06" db="EMBL/GenBank/DDBJ databases">
        <authorList>
            <person name="Kjaerup R.B."/>
            <person name="Dalgaard T.S."/>
            <person name="Juul-Madsen H.R."/>
        </authorList>
    </citation>
    <scope>NUCLEOTIDE SEQUENCE [LARGE SCALE GENOMIC DNA]</scope>
    <source>
        <strain evidence="2 3">DSM 43821</strain>
    </source>
</reference>
<evidence type="ECO:0000313" key="2">
    <source>
        <dbReference type="EMBL" id="SCE65524.1"/>
    </source>
</evidence>
<dbReference type="InterPro" id="IPR041698">
    <property type="entry name" value="Methyltransf_25"/>
</dbReference>
<dbReference type="GO" id="GO:0008168">
    <property type="term" value="F:methyltransferase activity"/>
    <property type="evidence" value="ECO:0007669"/>
    <property type="project" value="UniProtKB-KW"/>
</dbReference>
<keyword evidence="2" id="KW-0808">Transferase</keyword>
<name>A0A1C4U1M2_9ACTN</name>
<organism evidence="2 3">
    <name type="scientific">Micromonospora purpureochromogenes</name>
    <dbReference type="NCBI Taxonomy" id="47872"/>
    <lineage>
        <taxon>Bacteria</taxon>
        <taxon>Bacillati</taxon>
        <taxon>Actinomycetota</taxon>
        <taxon>Actinomycetes</taxon>
        <taxon>Micromonosporales</taxon>
        <taxon>Micromonosporaceae</taxon>
        <taxon>Micromonospora</taxon>
    </lineage>
</organism>
<dbReference type="GO" id="GO:0032259">
    <property type="term" value="P:methylation"/>
    <property type="evidence" value="ECO:0007669"/>
    <property type="project" value="UniProtKB-KW"/>
</dbReference>
<sequence length="208" mass="23049">MGSNDERDLVRRGYDALSYHYRSDDADDGPYAPWLVDLHRRLPASAAVLDLGCGCGLPVARFLADAGHHITGVDISDVQIERARRLVPTGTFLRADATRLDLPPASFDAVVCLYALIHMPLADQPRLIKRIATWLRPGGWLLTTVGNSAWTGTEDNWLDGPAAMWWSHADALTYRSWLQQGGLTIVAEDFVPEGTSGHALFWAQRRRS</sequence>
<gene>
    <name evidence="2" type="ORF">GA0074696_0042</name>
</gene>